<dbReference type="Gene3D" id="3.40.50.300">
    <property type="entry name" value="P-loop containing nucleotide triphosphate hydrolases"/>
    <property type="match status" value="1"/>
</dbReference>
<sequence>MQNMLLSKALQRFRCDLDGDLDEKNIPNVANLEALLGEAQHLESNATRNGRSKSQIQKLEPIISQISNFAAIIALCSGADPATTGLVWGSLKVILDLASRTGDTVEKIVDMLNDLSLSLPRFRLYEQTIPMNKDLETALVDVYAEMLCFCARTIKFFRSNPHKSLVSFGWRGLNSDFDTTIQRLKTLSKIVDKEAESARLRMNFDQNKELISALQHLKVDDNDVSKQTIKFPCYIIPNGINETFCGRLDILDQLRVTLDPAASLTNKRALLHGLGGVGKTRVALEYVNRAKSSYDVIFWVSADTHIKMNQGFLTASRKLCLTPEDDEAQDGIAAKSKVKDWLQETPCRWLLIFDNADDPDVLEDAIPATTSGSILITSRDSSAGNIIGAETVHVQPFDSEDGHTAFKSLLKQKISSPVDIELAAKIVDQLGGLPLAIAQISGYINQQRYSLKEFLPLYIKNASKIDQKRVGKGSYEHTLSTVWTLSLEQLSGEAATLQNLLAFLDPDKIHESMLLEGGMEISDPDFEFLKDEMDFADAKTPLLRSALVDRFYETGTLSIHRLVQEAIVRRLSSSGLNGKYIDAVIILLSNGFPNSWNTVTSHQFTAWSKCEICLPHVSFLMKQCERLKVKPSDSKAYCELIFRTAWYLYEREQYDQARDFMKQGFLHLDQTHELTYAGALMLLGLIDLDTNNMKAALDSFNKALDIRLRLLHPDDAFIASSLNALSIAYTEIGNIDDALAAGNKAIDIRLRTKSDRIGNSYSNMASTLLRMGKPDEAEEMLKRCPSLKDFTDETFLSTGNPRFSGDMVLLAKIRIKQGRLDDAIRLSSKALDFRQSMLGSGLKTCDSLYQVASLLHIRGDLNLACNLLEQSIISADKMSYGAGYSTRSRYKLAQILEQIGLTEHSIQYMKSAEVLRSKLAPEPLLQPSQEGYDKLVLFMLW</sequence>
<dbReference type="Proteomes" id="UP001365542">
    <property type="component" value="Unassembled WGS sequence"/>
</dbReference>
<dbReference type="Pfam" id="PF00931">
    <property type="entry name" value="NB-ARC"/>
    <property type="match status" value="1"/>
</dbReference>
<feature type="repeat" description="TPR" evidence="1">
    <location>
        <begin position="677"/>
        <end position="710"/>
    </location>
</feature>
<name>A0AAV9WXN9_9PEZI</name>
<dbReference type="InterPro" id="IPR056125">
    <property type="entry name" value="DUF7708"/>
</dbReference>
<dbReference type="InterPro" id="IPR027417">
    <property type="entry name" value="P-loop_NTPase"/>
</dbReference>
<dbReference type="PANTHER" id="PTHR35205">
    <property type="entry name" value="NB-ARC AND TPR DOMAIN PROTEIN"/>
    <property type="match status" value="1"/>
</dbReference>
<dbReference type="Gene3D" id="1.25.40.10">
    <property type="entry name" value="Tetratricopeptide repeat domain"/>
    <property type="match status" value="2"/>
</dbReference>
<comment type="caution">
    <text evidence="5">The sequence shown here is derived from an EMBL/GenBank/DDBJ whole genome shotgun (WGS) entry which is preliminary data.</text>
</comment>
<dbReference type="AlphaFoldDB" id="A0AAV9WXN9"/>
<dbReference type="Pfam" id="PF24809">
    <property type="entry name" value="DUF7708"/>
    <property type="match status" value="1"/>
</dbReference>
<protein>
    <recommendedName>
        <fullName evidence="7">NB-ARC domain-containing protein</fullName>
    </recommendedName>
</protein>
<evidence type="ECO:0000259" key="3">
    <source>
        <dbReference type="Pfam" id="PF24809"/>
    </source>
</evidence>
<evidence type="ECO:0000259" key="2">
    <source>
        <dbReference type="Pfam" id="PF00931"/>
    </source>
</evidence>
<keyword evidence="1" id="KW-0802">TPR repeat</keyword>
<dbReference type="SMART" id="SM00028">
    <property type="entry name" value="TPR"/>
    <property type="match status" value="6"/>
</dbReference>
<proteinExistence type="predicted"/>
<gene>
    <name evidence="5" type="ORF">TWF694_004437</name>
</gene>
<dbReference type="PANTHER" id="PTHR35205:SF1">
    <property type="entry name" value="ZU5 DOMAIN-CONTAINING PROTEIN"/>
    <property type="match status" value="1"/>
</dbReference>
<dbReference type="InterPro" id="IPR019734">
    <property type="entry name" value="TPR_rpt"/>
</dbReference>
<feature type="domain" description="NB-ARC" evidence="2">
    <location>
        <begin position="271"/>
        <end position="408"/>
    </location>
</feature>
<dbReference type="Pfam" id="PF13424">
    <property type="entry name" value="TPR_12"/>
    <property type="match status" value="1"/>
</dbReference>
<evidence type="ECO:0000259" key="4">
    <source>
        <dbReference type="Pfam" id="PF25000"/>
    </source>
</evidence>
<accession>A0AAV9WXN9</accession>
<keyword evidence="6" id="KW-1185">Reference proteome</keyword>
<dbReference type="Pfam" id="PF25000">
    <property type="entry name" value="DUF7779"/>
    <property type="match status" value="1"/>
</dbReference>
<reference evidence="5 6" key="1">
    <citation type="submission" date="2019-10" db="EMBL/GenBank/DDBJ databases">
        <authorList>
            <person name="Palmer J.M."/>
        </authorList>
    </citation>
    <scope>NUCLEOTIDE SEQUENCE [LARGE SCALE GENOMIC DNA]</scope>
    <source>
        <strain evidence="5 6">TWF694</strain>
    </source>
</reference>
<dbReference type="GO" id="GO:0043531">
    <property type="term" value="F:ADP binding"/>
    <property type="evidence" value="ECO:0007669"/>
    <property type="project" value="InterPro"/>
</dbReference>
<dbReference type="SUPFAM" id="SSF52540">
    <property type="entry name" value="P-loop containing nucleoside triphosphate hydrolases"/>
    <property type="match status" value="1"/>
</dbReference>
<dbReference type="InterPro" id="IPR002182">
    <property type="entry name" value="NB-ARC"/>
</dbReference>
<evidence type="ECO:0000313" key="6">
    <source>
        <dbReference type="Proteomes" id="UP001365542"/>
    </source>
</evidence>
<dbReference type="InterPro" id="IPR011990">
    <property type="entry name" value="TPR-like_helical_dom_sf"/>
</dbReference>
<feature type="domain" description="DUF7708" evidence="3">
    <location>
        <begin position="60"/>
        <end position="198"/>
    </location>
</feature>
<evidence type="ECO:0008006" key="7">
    <source>
        <dbReference type="Google" id="ProtNLM"/>
    </source>
</evidence>
<organism evidence="5 6">
    <name type="scientific">Orbilia ellipsospora</name>
    <dbReference type="NCBI Taxonomy" id="2528407"/>
    <lineage>
        <taxon>Eukaryota</taxon>
        <taxon>Fungi</taxon>
        <taxon>Dikarya</taxon>
        <taxon>Ascomycota</taxon>
        <taxon>Pezizomycotina</taxon>
        <taxon>Orbiliomycetes</taxon>
        <taxon>Orbiliales</taxon>
        <taxon>Orbiliaceae</taxon>
        <taxon>Orbilia</taxon>
    </lineage>
</organism>
<dbReference type="InterPro" id="IPR056681">
    <property type="entry name" value="DUF7779"/>
</dbReference>
<dbReference type="Pfam" id="PF13374">
    <property type="entry name" value="TPR_10"/>
    <property type="match status" value="1"/>
</dbReference>
<dbReference type="PROSITE" id="PS50005">
    <property type="entry name" value="TPR"/>
    <property type="match status" value="1"/>
</dbReference>
<dbReference type="SUPFAM" id="SSF48452">
    <property type="entry name" value="TPR-like"/>
    <property type="match status" value="1"/>
</dbReference>
<evidence type="ECO:0000256" key="1">
    <source>
        <dbReference type="PROSITE-ProRule" id="PRU00339"/>
    </source>
</evidence>
<feature type="domain" description="DUF7779" evidence="4">
    <location>
        <begin position="486"/>
        <end position="574"/>
    </location>
</feature>
<dbReference type="EMBL" id="JAVHJO010000015">
    <property type="protein sequence ID" value="KAK6527448.1"/>
    <property type="molecule type" value="Genomic_DNA"/>
</dbReference>
<evidence type="ECO:0000313" key="5">
    <source>
        <dbReference type="EMBL" id="KAK6527448.1"/>
    </source>
</evidence>